<feature type="binding site" evidence="13">
    <location>
        <position position="156"/>
    </location>
    <ligand>
        <name>Ca(2+)</name>
        <dbReference type="ChEBI" id="CHEBI:29108"/>
        <label>3</label>
    </ligand>
</feature>
<feature type="binding site" evidence="13">
    <location>
        <position position="130"/>
    </location>
    <ligand>
        <name>Zn(2+)</name>
        <dbReference type="ChEBI" id="CHEBI:29105"/>
        <label>1</label>
    </ligand>
</feature>
<evidence type="ECO:0000256" key="7">
    <source>
        <dbReference type="ARBA" id="ARBA00022801"/>
    </source>
</evidence>
<evidence type="ECO:0000256" key="8">
    <source>
        <dbReference type="ARBA" id="ARBA00022833"/>
    </source>
</evidence>
<dbReference type="AlphaFoldDB" id="A0ABD2NR70"/>
<keyword evidence="7" id="KW-0378">Hydrolase</keyword>
<dbReference type="InterPro" id="IPR002477">
    <property type="entry name" value="Peptidoglycan-bd-like"/>
</dbReference>
<dbReference type="InterPro" id="IPR006026">
    <property type="entry name" value="Peptidase_Metallo"/>
</dbReference>
<dbReference type="InterPro" id="IPR033739">
    <property type="entry name" value="M10A_MMP"/>
</dbReference>
<reference evidence="15 16" key="1">
    <citation type="journal article" date="2021" name="BMC Biol.">
        <title>Horizontally acquired antibacterial genes associated with adaptive radiation of ladybird beetles.</title>
        <authorList>
            <person name="Li H.S."/>
            <person name="Tang X.F."/>
            <person name="Huang Y.H."/>
            <person name="Xu Z.Y."/>
            <person name="Chen M.L."/>
            <person name="Du X.Y."/>
            <person name="Qiu B.Y."/>
            <person name="Chen P.T."/>
            <person name="Zhang W."/>
            <person name="Slipinski A."/>
            <person name="Escalona H.E."/>
            <person name="Waterhouse R.M."/>
            <person name="Zwick A."/>
            <person name="Pang H."/>
        </authorList>
    </citation>
    <scope>NUCLEOTIDE SEQUENCE [LARGE SCALE GENOMIC DNA]</scope>
    <source>
        <strain evidence="15">SYSU2018</strain>
    </source>
</reference>
<evidence type="ECO:0000256" key="4">
    <source>
        <dbReference type="ARBA" id="ARBA00022670"/>
    </source>
</evidence>
<evidence type="ECO:0000256" key="3">
    <source>
        <dbReference type="ARBA" id="ARBA00022525"/>
    </source>
</evidence>
<feature type="binding site" evidence="13">
    <location>
        <position position="159"/>
    </location>
    <ligand>
        <name>Ca(2+)</name>
        <dbReference type="ChEBI" id="CHEBI:29108"/>
        <label>1</label>
    </ligand>
</feature>
<dbReference type="PANTHER" id="PTHR10201:SF291">
    <property type="entry name" value="MATRIX METALLOPROTEINASE 1, ISOFORM C-RELATED"/>
    <property type="match status" value="1"/>
</dbReference>
<feature type="binding site" evidence="13">
    <location>
        <position position="157"/>
    </location>
    <ligand>
        <name>Ca(2+)</name>
        <dbReference type="ChEBI" id="CHEBI:29108"/>
        <label>1</label>
    </ligand>
</feature>
<dbReference type="PANTHER" id="PTHR10201">
    <property type="entry name" value="MATRIX METALLOPROTEINASE"/>
    <property type="match status" value="1"/>
</dbReference>
<dbReference type="InterPro" id="IPR001818">
    <property type="entry name" value="Pept_M10_metallopeptidase"/>
</dbReference>
<dbReference type="GO" id="GO:0005576">
    <property type="term" value="C:extracellular region"/>
    <property type="evidence" value="ECO:0007669"/>
    <property type="project" value="UniProtKB-SubCell"/>
</dbReference>
<comment type="cofactor">
    <cofactor evidence="13">
        <name>Zn(2+)</name>
        <dbReference type="ChEBI" id="CHEBI:29105"/>
    </cofactor>
    <text evidence="13">Binds 2 Zn(2+) ions per subunit.</text>
</comment>
<keyword evidence="9 13" id="KW-0106">Calcium</keyword>
<keyword evidence="5 13" id="KW-0479">Metal-binding</keyword>
<evidence type="ECO:0000256" key="5">
    <source>
        <dbReference type="ARBA" id="ARBA00022723"/>
    </source>
</evidence>
<dbReference type="InterPro" id="IPR036365">
    <property type="entry name" value="PGBD-like_sf"/>
</dbReference>
<evidence type="ECO:0000256" key="11">
    <source>
        <dbReference type="ARBA" id="ARBA00023145"/>
    </source>
</evidence>
<comment type="similarity">
    <text evidence="2">Belongs to the peptidase M10A family.</text>
</comment>
<evidence type="ECO:0000256" key="12">
    <source>
        <dbReference type="PIRSR" id="PIRSR621190-1"/>
    </source>
</evidence>
<evidence type="ECO:0000256" key="1">
    <source>
        <dbReference type="ARBA" id="ARBA00004613"/>
    </source>
</evidence>
<feature type="binding site" evidence="13">
    <location>
        <position position="195"/>
    </location>
    <ligand>
        <name>Zn(2+)</name>
        <dbReference type="ChEBI" id="CHEBI:29105"/>
        <label>2</label>
        <note>catalytic</note>
    </ligand>
</feature>
<evidence type="ECO:0000256" key="6">
    <source>
        <dbReference type="ARBA" id="ARBA00022729"/>
    </source>
</evidence>
<organism evidence="15 16">
    <name type="scientific">Cryptolaemus montrouzieri</name>
    <dbReference type="NCBI Taxonomy" id="559131"/>
    <lineage>
        <taxon>Eukaryota</taxon>
        <taxon>Metazoa</taxon>
        <taxon>Ecdysozoa</taxon>
        <taxon>Arthropoda</taxon>
        <taxon>Hexapoda</taxon>
        <taxon>Insecta</taxon>
        <taxon>Pterygota</taxon>
        <taxon>Neoptera</taxon>
        <taxon>Endopterygota</taxon>
        <taxon>Coleoptera</taxon>
        <taxon>Polyphaga</taxon>
        <taxon>Cucujiformia</taxon>
        <taxon>Coccinelloidea</taxon>
        <taxon>Coccinellidae</taxon>
        <taxon>Scymninae</taxon>
        <taxon>Scymnini</taxon>
        <taxon>Cryptolaemus</taxon>
    </lineage>
</organism>
<feature type="binding site" evidence="13">
    <location>
        <position position="187"/>
    </location>
    <ligand>
        <name>Zn(2+)</name>
        <dbReference type="ChEBI" id="CHEBI:29105"/>
        <label>2</label>
        <note>catalytic</note>
    </ligand>
</feature>
<keyword evidence="11" id="KW-0865">Zymogen</keyword>
<sequence length="256" mass="29417">MKNNSNYSNAKTMIAGIKEFQSFVGVPVTGKLDRSTMKMMSMPRCGVKDKIGRSKRVKRYELQGSTWKTKHLKYRIIKYPSKLQRETVDLMIRKAFDLWSNRSELMFEPVTDPKRFANIEIKFVKGKHGDDSPFEGPGGVLGHAFFPESGGDIHFDDEESWTIDSAMGTNLLQVANHEIGHSLGLSHSDEVDAAMSPLYTEYIPKYMLHNDDIQAIQKLYGMKIEREQDPELPSDPTEDAWNKFWDRILMQYNNVD</sequence>
<evidence type="ECO:0000313" key="15">
    <source>
        <dbReference type="EMBL" id="KAL3281206.1"/>
    </source>
</evidence>
<feature type="binding site" evidence="13">
    <location>
        <position position="177"/>
    </location>
    <ligand>
        <name>Zn(2+)</name>
        <dbReference type="ChEBI" id="CHEBI:29105"/>
        <label>2</label>
        <note>catalytic</note>
    </ligand>
</feature>
<dbReference type="Gene3D" id="3.40.390.10">
    <property type="entry name" value="Collagenase (Catalytic Domain)"/>
    <property type="match status" value="1"/>
</dbReference>
<feature type="domain" description="Peptidase metallopeptidase" evidence="14">
    <location>
        <begin position="63"/>
        <end position="222"/>
    </location>
</feature>
<feature type="binding site" evidence="13">
    <location>
        <position position="159"/>
    </location>
    <ligand>
        <name>Ca(2+)</name>
        <dbReference type="ChEBI" id="CHEBI:29108"/>
        <label>3</label>
    </ligand>
</feature>
<dbReference type="EMBL" id="JABFTP020000144">
    <property type="protein sequence ID" value="KAL3281206.1"/>
    <property type="molecule type" value="Genomic_DNA"/>
</dbReference>
<keyword evidence="4" id="KW-0645">Protease</keyword>
<evidence type="ECO:0000256" key="9">
    <source>
        <dbReference type="ARBA" id="ARBA00022837"/>
    </source>
</evidence>
<dbReference type="CDD" id="cd04278">
    <property type="entry name" value="ZnMc_MMP"/>
    <property type="match status" value="1"/>
</dbReference>
<evidence type="ECO:0000259" key="14">
    <source>
        <dbReference type="SMART" id="SM00235"/>
    </source>
</evidence>
<keyword evidence="3" id="KW-0964">Secreted</keyword>
<comment type="subcellular location">
    <subcellularLocation>
        <location evidence="1">Secreted</location>
    </subcellularLocation>
</comment>
<feature type="binding site" evidence="13">
    <location>
        <position position="181"/>
    </location>
    <ligand>
        <name>Zn(2+)</name>
        <dbReference type="ChEBI" id="CHEBI:29105"/>
        <label>2</label>
        <note>catalytic</note>
    </ligand>
</feature>
<dbReference type="GO" id="GO:0046872">
    <property type="term" value="F:metal ion binding"/>
    <property type="evidence" value="ECO:0007669"/>
    <property type="project" value="UniProtKB-KW"/>
</dbReference>
<dbReference type="Pfam" id="PF00413">
    <property type="entry name" value="Peptidase_M10"/>
    <property type="match status" value="1"/>
</dbReference>
<evidence type="ECO:0000256" key="2">
    <source>
        <dbReference type="ARBA" id="ARBA00010370"/>
    </source>
</evidence>
<dbReference type="Proteomes" id="UP001516400">
    <property type="component" value="Unassembled WGS sequence"/>
</dbReference>
<evidence type="ECO:0000313" key="16">
    <source>
        <dbReference type="Proteomes" id="UP001516400"/>
    </source>
</evidence>
<comment type="cofactor">
    <cofactor evidence="13">
        <name>Ca(2+)</name>
        <dbReference type="ChEBI" id="CHEBI:29108"/>
    </cofactor>
    <text evidence="13">Can bind about 5 Ca(2+) ions per subunit.</text>
</comment>
<evidence type="ECO:0000256" key="10">
    <source>
        <dbReference type="ARBA" id="ARBA00023049"/>
    </source>
</evidence>
<evidence type="ECO:0000256" key="13">
    <source>
        <dbReference type="PIRSR" id="PIRSR621190-2"/>
    </source>
</evidence>
<feature type="binding site" evidence="13">
    <location>
        <position position="150"/>
    </location>
    <ligand>
        <name>Ca(2+)</name>
        <dbReference type="ChEBI" id="CHEBI:29108"/>
        <label>2</label>
    </ligand>
</feature>
<keyword evidence="8 13" id="KW-0862">Zinc</keyword>
<keyword evidence="10" id="KW-0482">Metalloprotease</keyword>
<accession>A0ABD2NR70</accession>
<feature type="binding site" description="in inhibited form" evidence="13">
    <location>
        <position position="45"/>
    </location>
    <ligand>
        <name>Zn(2+)</name>
        <dbReference type="ChEBI" id="CHEBI:29105"/>
        <label>2</label>
        <note>catalytic</note>
    </ligand>
</feature>
<dbReference type="Pfam" id="PF01471">
    <property type="entry name" value="PG_binding_1"/>
    <property type="match status" value="1"/>
</dbReference>
<dbReference type="InterPro" id="IPR021190">
    <property type="entry name" value="Pept_M10A"/>
</dbReference>
<feature type="binding site" evidence="13">
    <location>
        <position position="143"/>
    </location>
    <ligand>
        <name>Zn(2+)</name>
        <dbReference type="ChEBI" id="CHEBI:29105"/>
        <label>1</label>
    </ligand>
</feature>
<dbReference type="InterPro" id="IPR024079">
    <property type="entry name" value="MetalloPept_cat_dom_sf"/>
</dbReference>
<comment type="caution">
    <text evidence="15">The sequence shown here is derived from an EMBL/GenBank/DDBJ whole genome shotgun (WGS) entry which is preliminary data.</text>
</comment>
<dbReference type="FunFam" id="3.40.390.10:FF:000007">
    <property type="entry name" value="Collagenase 3"/>
    <property type="match status" value="1"/>
</dbReference>
<feature type="binding site" evidence="13">
    <location>
        <position position="152"/>
    </location>
    <ligand>
        <name>Ca(2+)</name>
        <dbReference type="ChEBI" id="CHEBI:29108"/>
        <label>2</label>
    </ligand>
</feature>
<keyword evidence="16" id="KW-1185">Reference proteome</keyword>
<keyword evidence="6" id="KW-0732">Signal</keyword>
<feature type="binding site" evidence="13">
    <location>
        <position position="136"/>
    </location>
    <ligand>
        <name>Ca(2+)</name>
        <dbReference type="ChEBI" id="CHEBI:29108"/>
        <label>3</label>
    </ligand>
</feature>
<feature type="binding site" evidence="13">
    <location>
        <position position="154"/>
    </location>
    <ligand>
        <name>Zn(2+)</name>
        <dbReference type="ChEBI" id="CHEBI:29105"/>
        <label>1</label>
    </ligand>
</feature>
<dbReference type="SUPFAM" id="SSF47090">
    <property type="entry name" value="PGBD-like"/>
    <property type="match status" value="1"/>
</dbReference>
<dbReference type="SMART" id="SM00235">
    <property type="entry name" value="ZnMc"/>
    <property type="match status" value="1"/>
</dbReference>
<name>A0ABD2NR70_9CUCU</name>
<dbReference type="SUPFAM" id="SSF55486">
    <property type="entry name" value="Metalloproteases ('zincins'), catalytic domain"/>
    <property type="match status" value="1"/>
</dbReference>
<protein>
    <recommendedName>
        <fullName evidence="14">Peptidase metallopeptidase domain-containing protein</fullName>
    </recommendedName>
</protein>
<dbReference type="GO" id="GO:0008237">
    <property type="term" value="F:metallopeptidase activity"/>
    <property type="evidence" value="ECO:0007669"/>
    <property type="project" value="UniProtKB-KW"/>
</dbReference>
<feature type="binding site" evidence="13">
    <location>
        <position position="128"/>
    </location>
    <ligand>
        <name>Zn(2+)</name>
        <dbReference type="ChEBI" id="CHEBI:29105"/>
        <label>1</label>
    </ligand>
</feature>
<gene>
    <name evidence="15" type="ORF">HHI36_004421</name>
</gene>
<dbReference type="PRINTS" id="PR00138">
    <property type="entry name" value="MATRIXIN"/>
</dbReference>
<feature type="active site" evidence="12">
    <location>
        <position position="178"/>
    </location>
</feature>
<proteinExistence type="inferred from homology"/>
<dbReference type="GO" id="GO:0006508">
    <property type="term" value="P:proteolysis"/>
    <property type="evidence" value="ECO:0007669"/>
    <property type="project" value="UniProtKB-KW"/>
</dbReference>